<reference evidence="2" key="2">
    <citation type="submission" date="2021-03" db="EMBL/GenBank/DDBJ databases">
        <authorList>
            <person name="Jaffe A."/>
        </authorList>
    </citation>
    <scope>NUCLEOTIDE SEQUENCE</scope>
    <source>
        <strain evidence="2">RIFCSPHIGHO2_01_FULL_GW2011_AR10_43_9</strain>
    </source>
</reference>
<evidence type="ECO:0000313" key="3">
    <source>
        <dbReference type="Proteomes" id="UP000577419"/>
    </source>
</evidence>
<organism evidence="1 3">
    <name type="scientific">Candidatus Iainarchaeum sp</name>
    <dbReference type="NCBI Taxonomy" id="3101447"/>
    <lineage>
        <taxon>Archaea</taxon>
        <taxon>Candidatus Iainarchaeota</taxon>
        <taxon>Candidatus Iainarchaeia</taxon>
        <taxon>Candidatus Iainarchaeales</taxon>
        <taxon>Candidatus Iainarchaeaceae</taxon>
        <taxon>Candidatus Iainarchaeum</taxon>
    </lineage>
</organism>
<sequence length="150" mass="16785">MFFIMFRVPGALKGKHLVGGQGAASKAAQRKARDSVSPKKLEKAARFSALQKKRVTKLFNENAVGILLMKKIWSAASDYSRRVEMYSRQKIGAEEALTIERTHKKLVSANVKYYESLLEFARSEGSYATVIASIQGELKSWQGKLLTSRN</sequence>
<dbReference type="Proteomes" id="UP000577419">
    <property type="component" value="Unassembled WGS sequence"/>
</dbReference>
<proteinExistence type="predicted"/>
<accession>A0A7J4IRW1</accession>
<dbReference type="EMBL" id="DUFG01000015">
    <property type="protein sequence ID" value="HIH08253.1"/>
    <property type="molecule type" value="Genomic_DNA"/>
</dbReference>
<reference evidence="1" key="1">
    <citation type="journal article" date="2020" name="bioRxiv">
        <title>A rank-normalized archaeal taxonomy based on genome phylogeny resolves widespread incomplete and uneven classifications.</title>
        <authorList>
            <person name="Rinke C."/>
            <person name="Chuvochina M."/>
            <person name="Mussig A.J."/>
            <person name="Chaumeil P.-A."/>
            <person name="Waite D.W."/>
            <person name="Whitman W.B."/>
            <person name="Parks D.H."/>
            <person name="Hugenholtz P."/>
        </authorList>
    </citation>
    <scope>NUCLEOTIDE SEQUENCE</scope>
    <source>
        <strain evidence="1">UBA10011</strain>
    </source>
</reference>
<protein>
    <submittedName>
        <fullName evidence="1">Uncharacterized protein</fullName>
    </submittedName>
</protein>
<dbReference type="EMBL" id="JAGVWF010000074">
    <property type="protein sequence ID" value="MBS3059745.1"/>
    <property type="molecule type" value="Genomic_DNA"/>
</dbReference>
<dbReference type="Proteomes" id="UP000683213">
    <property type="component" value="Unassembled WGS sequence"/>
</dbReference>
<reference evidence="2" key="3">
    <citation type="submission" date="2021-05" db="EMBL/GenBank/DDBJ databases">
        <title>Protein family content uncovers lineage relationships and bacterial pathway maintenance mechanisms in DPANN archaea.</title>
        <authorList>
            <person name="Castelle C.J."/>
            <person name="Meheust R."/>
            <person name="Jaffe A.L."/>
            <person name="Seitz K."/>
            <person name="Gong X."/>
            <person name="Baker B.J."/>
            <person name="Banfield J.F."/>
        </authorList>
    </citation>
    <scope>NUCLEOTIDE SEQUENCE</scope>
    <source>
        <strain evidence="2">RIFCSPHIGHO2_01_FULL_GW2011_AR10_43_9</strain>
    </source>
</reference>
<comment type="caution">
    <text evidence="1">The sequence shown here is derived from an EMBL/GenBank/DDBJ whole genome shotgun (WGS) entry which is preliminary data.</text>
</comment>
<evidence type="ECO:0000313" key="2">
    <source>
        <dbReference type="EMBL" id="MBS3059745.1"/>
    </source>
</evidence>
<dbReference type="AlphaFoldDB" id="A0A7J4IRW1"/>
<evidence type="ECO:0000313" key="1">
    <source>
        <dbReference type="EMBL" id="HIH08253.1"/>
    </source>
</evidence>
<gene>
    <name evidence="1" type="ORF">HA237_02680</name>
    <name evidence="2" type="ORF">J4224_04975</name>
</gene>
<name>A0A7J4IRW1_9ARCH</name>